<keyword evidence="3" id="KW-1185">Reference proteome</keyword>
<accession>A0A9W7SY94</accession>
<dbReference type="PANTHER" id="PTHR28020:SF1">
    <property type="entry name" value="YAP1-BINDING PROTEIN 1-RELATED"/>
    <property type="match status" value="1"/>
</dbReference>
<dbReference type="OrthoDB" id="5396786at2759"/>
<feature type="region of interest" description="Disordered" evidence="1">
    <location>
        <begin position="277"/>
        <end position="310"/>
    </location>
</feature>
<organism evidence="2 3">
    <name type="scientific">Teratosphaeria destructans</name>
    <dbReference type="NCBI Taxonomy" id="418781"/>
    <lineage>
        <taxon>Eukaryota</taxon>
        <taxon>Fungi</taxon>
        <taxon>Dikarya</taxon>
        <taxon>Ascomycota</taxon>
        <taxon>Pezizomycotina</taxon>
        <taxon>Dothideomycetes</taxon>
        <taxon>Dothideomycetidae</taxon>
        <taxon>Mycosphaerellales</taxon>
        <taxon>Teratosphaeriaceae</taxon>
        <taxon>Teratosphaeria</taxon>
    </lineage>
</organism>
<dbReference type="GO" id="GO:0034599">
    <property type="term" value="P:cellular response to oxidative stress"/>
    <property type="evidence" value="ECO:0007669"/>
    <property type="project" value="InterPro"/>
</dbReference>
<reference evidence="2 3" key="2">
    <citation type="journal article" date="2021" name="Curr. Genet.">
        <title>Genetic response to nitrogen starvation in the aggressive Eucalyptus foliar pathogen Teratosphaeria destructans.</title>
        <authorList>
            <person name="Havenga M."/>
            <person name="Wingfield B.D."/>
            <person name="Wingfield M.J."/>
            <person name="Dreyer L.L."/>
            <person name="Roets F."/>
            <person name="Aylward J."/>
        </authorList>
    </citation>
    <scope>NUCLEOTIDE SEQUENCE [LARGE SCALE GENOMIC DNA]</scope>
    <source>
        <strain evidence="2">CMW44962</strain>
    </source>
</reference>
<feature type="compositionally biased region" description="Gly residues" evidence="1">
    <location>
        <begin position="559"/>
        <end position="576"/>
    </location>
</feature>
<evidence type="ECO:0000256" key="1">
    <source>
        <dbReference type="SAM" id="MobiDB-lite"/>
    </source>
</evidence>
<name>A0A9W7SY94_9PEZI</name>
<gene>
    <name evidence="2" type="ORF">Tdes44962_MAKER07881</name>
</gene>
<comment type="caution">
    <text evidence="2">The sequence shown here is derived from an EMBL/GenBank/DDBJ whole genome shotgun (WGS) entry which is preliminary data.</text>
</comment>
<dbReference type="InterPro" id="IPR013877">
    <property type="entry name" value="YAP-bd/ALF4/Glomulin"/>
</dbReference>
<dbReference type="InterPro" id="IPR040347">
    <property type="entry name" value="YBP1/2"/>
</dbReference>
<sequence length="603" mass="64823">MADDDSPLIHALPPASDYLTYLTIVEYNLTPHNLPTLHHVLQDEKLTTNIGWDLVHLLVPLLPDSQTCLHDIARLGNPREVILKVTESLRLIEYEEEEPDHPEPDHVGEALSGLTDSKVRAEASTWPVKTKGVEDEQIPKQMVELPPPLPLPVDQFIALLSMLAILHPRIKTKYPSRFLSSTLQAILASFSKATTHREEMVRAIVSTIKSVHGVQRPTLPSRKSSGMINTVTAAAAASSSTTSAADPEGASDIETSAEEKAMIVKLLQSFVTHIIEESTPSGTSPGEGDELAETDHDDEDEPPHSANDIPLSRCGSVMLYAARHVSTILYDKPPDTVADPFDLFPDHHDLLRTCLAFPTQGALGTEPPPLLDALLALGLLCIERDHLGEPADDDHFTEYLQVTALLASHCPSPNLRAHAHYLTTTTLRSHPSEPARLAFIRDTLEHCPFENLRAVAVGWIKGEILEANPTTPRNGTHAPPSIFSTPLPLQSLAPSLFPRLPPDTDPASLSFQSNLLLLPRQPQLRLPPPLRPASARETGHRRTLAGSGRRGGVSRASPGGCGEVAEGGRGRGRGPGGGVECVGGGGGEGGGGCEGVGGNWVVR</sequence>
<feature type="compositionally biased region" description="Acidic residues" evidence="1">
    <location>
        <begin position="287"/>
        <end position="301"/>
    </location>
</feature>
<dbReference type="AlphaFoldDB" id="A0A9W7SY94"/>
<proteinExistence type="predicted"/>
<feature type="region of interest" description="Disordered" evidence="1">
    <location>
        <begin position="523"/>
        <end position="576"/>
    </location>
</feature>
<reference evidence="2 3" key="1">
    <citation type="journal article" date="2018" name="IMA Fungus">
        <title>IMA Genome-F 10: Nine draft genome sequences of Claviceps purpurea s.lat., including C. arundinis, C. humidiphila, and C. cf. spartinae, pseudomolecules for the pitch canker pathogen Fusarium circinatum, draft genome of Davidsoniella eucalypti, Grosmannia galeiformis, Quambalaria eucalypti, and Teratosphaeria destructans.</title>
        <authorList>
            <person name="Wingfield B.D."/>
            <person name="Liu M."/>
            <person name="Nguyen H.D."/>
            <person name="Lane F.A."/>
            <person name="Morgan S.W."/>
            <person name="De Vos L."/>
            <person name="Wilken P.M."/>
            <person name="Duong T.A."/>
            <person name="Aylward J."/>
            <person name="Coetzee M.P."/>
            <person name="Dadej K."/>
            <person name="De Beer Z.W."/>
            <person name="Findlay W."/>
            <person name="Havenga M."/>
            <person name="Kolarik M."/>
            <person name="Menzies J.G."/>
            <person name="Naidoo K."/>
            <person name="Pochopski O."/>
            <person name="Shoukouhi P."/>
            <person name="Santana Q.C."/>
            <person name="Seifert K.A."/>
            <person name="Soal N."/>
            <person name="Steenkamp E.T."/>
            <person name="Tatham C.T."/>
            <person name="van der Nest M.A."/>
            <person name="Wingfield M.J."/>
        </authorList>
    </citation>
    <scope>NUCLEOTIDE SEQUENCE [LARGE SCALE GENOMIC DNA]</scope>
    <source>
        <strain evidence="2">CMW44962</strain>
    </source>
</reference>
<evidence type="ECO:0000313" key="3">
    <source>
        <dbReference type="Proteomes" id="UP001138500"/>
    </source>
</evidence>
<evidence type="ECO:0000313" key="2">
    <source>
        <dbReference type="EMBL" id="KAH9841160.1"/>
    </source>
</evidence>
<dbReference type="PANTHER" id="PTHR28020">
    <property type="entry name" value="YAP1-BINDING PROTEIN 1-RELATED"/>
    <property type="match status" value="1"/>
</dbReference>
<dbReference type="EMBL" id="RIBY02000546">
    <property type="protein sequence ID" value="KAH9841160.1"/>
    <property type="molecule type" value="Genomic_DNA"/>
</dbReference>
<protein>
    <submittedName>
        <fullName evidence="2">DUF1760-domain-containing protein</fullName>
    </submittedName>
</protein>
<dbReference type="GO" id="GO:0005737">
    <property type="term" value="C:cytoplasm"/>
    <property type="evidence" value="ECO:0007669"/>
    <property type="project" value="TreeGrafter"/>
</dbReference>
<dbReference type="Pfam" id="PF08568">
    <property type="entry name" value="Kinetochor_Ybp2"/>
    <property type="match status" value="2"/>
</dbReference>
<dbReference type="Proteomes" id="UP001138500">
    <property type="component" value="Unassembled WGS sequence"/>
</dbReference>